<organism evidence="1 2">
    <name type="scientific">Abeliophyllum distichum</name>
    <dbReference type="NCBI Taxonomy" id="126358"/>
    <lineage>
        <taxon>Eukaryota</taxon>
        <taxon>Viridiplantae</taxon>
        <taxon>Streptophyta</taxon>
        <taxon>Embryophyta</taxon>
        <taxon>Tracheophyta</taxon>
        <taxon>Spermatophyta</taxon>
        <taxon>Magnoliopsida</taxon>
        <taxon>eudicotyledons</taxon>
        <taxon>Gunneridae</taxon>
        <taxon>Pentapetalae</taxon>
        <taxon>asterids</taxon>
        <taxon>lamiids</taxon>
        <taxon>Lamiales</taxon>
        <taxon>Oleaceae</taxon>
        <taxon>Forsythieae</taxon>
        <taxon>Abeliophyllum</taxon>
    </lineage>
</organism>
<reference evidence="2" key="1">
    <citation type="submission" date="2024-07" db="EMBL/GenBank/DDBJ databases">
        <title>Two chromosome-level genome assemblies of Korean endemic species Abeliophyllum distichum and Forsythia ovata (Oleaceae).</title>
        <authorList>
            <person name="Jang H."/>
        </authorList>
    </citation>
    <scope>NUCLEOTIDE SEQUENCE [LARGE SCALE GENOMIC DNA]</scope>
</reference>
<proteinExistence type="predicted"/>
<evidence type="ECO:0000313" key="2">
    <source>
        <dbReference type="Proteomes" id="UP001604336"/>
    </source>
</evidence>
<keyword evidence="2" id="KW-1185">Reference proteome</keyword>
<name>A0ABD1SC70_9LAMI</name>
<dbReference type="EMBL" id="JBFOLK010000007">
    <property type="protein sequence ID" value="KAL2497109.1"/>
    <property type="molecule type" value="Genomic_DNA"/>
</dbReference>
<evidence type="ECO:0000313" key="1">
    <source>
        <dbReference type="EMBL" id="KAL2497109.1"/>
    </source>
</evidence>
<dbReference type="Proteomes" id="UP001604336">
    <property type="component" value="Unassembled WGS sequence"/>
</dbReference>
<comment type="caution">
    <text evidence="1">The sequence shown here is derived from an EMBL/GenBank/DDBJ whole genome shotgun (WGS) entry which is preliminary data.</text>
</comment>
<dbReference type="AlphaFoldDB" id="A0ABD1SC70"/>
<sequence length="105" mass="12023">MVLRRTFAKRLFNSTNRESSFPPVTILEHSPKPSNDVEAHFHRKFLTSPDSAATGFFRCFLQRRAINNHSYPSSLPTVPIPPAGDKLREKLKSLNMADDDRLRLD</sequence>
<gene>
    <name evidence="1" type="ORF">Adt_22659</name>
</gene>
<protein>
    <submittedName>
        <fullName evidence="1">Calcium uniporter protein</fullName>
    </submittedName>
</protein>
<accession>A0ABD1SC70</accession>